<gene>
    <name evidence="2" type="ORF">DNU06_13385</name>
</gene>
<sequence>MCIADLIPMRYELQEIYYFVTPLIRKQQDVRLVVQMGHIGTITDICFNATGELISAALVDNNKAIWNVGKGEMAKKIM</sequence>
<reference evidence="2 3" key="1">
    <citation type="submission" date="2018-06" db="EMBL/GenBank/DDBJ databases">
        <title>The draft genome sequence of Crocinitomix sp. SM1701.</title>
        <authorList>
            <person name="Zhang X."/>
        </authorList>
    </citation>
    <scope>NUCLEOTIDE SEQUENCE [LARGE SCALE GENOMIC DNA]</scope>
    <source>
        <strain evidence="2 3">SM1701</strain>
    </source>
</reference>
<dbReference type="AlphaFoldDB" id="A0A2W1N069"/>
<dbReference type="EMBL" id="QKSB01000009">
    <property type="protein sequence ID" value="PZE16301.1"/>
    <property type="molecule type" value="Genomic_DNA"/>
</dbReference>
<dbReference type="InterPro" id="IPR036322">
    <property type="entry name" value="WD40_repeat_dom_sf"/>
</dbReference>
<comment type="caution">
    <text evidence="2">The sequence shown here is derived from an EMBL/GenBank/DDBJ whole genome shotgun (WGS) entry which is preliminary data.</text>
</comment>
<keyword evidence="1" id="KW-0853">WD repeat</keyword>
<dbReference type="SUPFAM" id="SSF50978">
    <property type="entry name" value="WD40 repeat-like"/>
    <property type="match status" value="1"/>
</dbReference>
<accession>A0A2W1N069</accession>
<dbReference type="Proteomes" id="UP000249248">
    <property type="component" value="Unassembled WGS sequence"/>
</dbReference>
<evidence type="ECO:0000256" key="1">
    <source>
        <dbReference type="PROSITE-ProRule" id="PRU00221"/>
    </source>
</evidence>
<dbReference type="InterPro" id="IPR001680">
    <property type="entry name" value="WD40_rpt"/>
</dbReference>
<proteinExistence type="predicted"/>
<name>A0A2W1N069_9FLAO</name>
<keyword evidence="3" id="KW-1185">Reference proteome</keyword>
<protein>
    <submittedName>
        <fullName evidence="2">Uncharacterized protein</fullName>
    </submittedName>
</protein>
<dbReference type="PROSITE" id="PS50082">
    <property type="entry name" value="WD_REPEATS_2"/>
    <property type="match status" value="1"/>
</dbReference>
<evidence type="ECO:0000313" key="3">
    <source>
        <dbReference type="Proteomes" id="UP000249248"/>
    </source>
</evidence>
<feature type="repeat" description="WD" evidence="1">
    <location>
        <begin position="35"/>
        <end position="76"/>
    </location>
</feature>
<evidence type="ECO:0000313" key="2">
    <source>
        <dbReference type="EMBL" id="PZE16301.1"/>
    </source>
</evidence>
<organism evidence="2 3">
    <name type="scientific">Putridiphycobacter roseus</name>
    <dbReference type="NCBI Taxonomy" id="2219161"/>
    <lineage>
        <taxon>Bacteria</taxon>
        <taxon>Pseudomonadati</taxon>
        <taxon>Bacteroidota</taxon>
        <taxon>Flavobacteriia</taxon>
        <taxon>Flavobacteriales</taxon>
        <taxon>Crocinitomicaceae</taxon>
        <taxon>Putridiphycobacter</taxon>
    </lineage>
</organism>
<dbReference type="RefSeq" id="WP_111063999.1">
    <property type="nucleotide sequence ID" value="NZ_JBHUCU010000006.1"/>
</dbReference>